<dbReference type="EMBL" id="FOYQ01000001">
    <property type="protein sequence ID" value="SFR36554.1"/>
    <property type="molecule type" value="Genomic_DNA"/>
</dbReference>
<proteinExistence type="predicted"/>
<evidence type="ECO:0000256" key="1">
    <source>
        <dbReference type="SAM" id="Phobius"/>
    </source>
</evidence>
<dbReference type="OrthoDB" id="957977at2"/>
<dbReference type="STRING" id="400055.SAMN04490243_1151"/>
<dbReference type="AlphaFoldDB" id="A0A1I6G2X8"/>
<accession>A0A1I6G2X8</accession>
<evidence type="ECO:0000313" key="3">
    <source>
        <dbReference type="Proteomes" id="UP000199534"/>
    </source>
</evidence>
<feature type="transmembrane region" description="Helical" evidence="1">
    <location>
        <begin position="84"/>
        <end position="105"/>
    </location>
</feature>
<organism evidence="2 3">
    <name type="scientific">Robiginitalea myxolifaciens</name>
    <dbReference type="NCBI Taxonomy" id="400055"/>
    <lineage>
        <taxon>Bacteria</taxon>
        <taxon>Pseudomonadati</taxon>
        <taxon>Bacteroidota</taxon>
        <taxon>Flavobacteriia</taxon>
        <taxon>Flavobacteriales</taxon>
        <taxon>Flavobacteriaceae</taxon>
        <taxon>Robiginitalea</taxon>
    </lineage>
</organism>
<keyword evidence="1" id="KW-0472">Membrane</keyword>
<evidence type="ECO:0000313" key="2">
    <source>
        <dbReference type="EMBL" id="SFR36554.1"/>
    </source>
</evidence>
<sequence>MGTLMELPQLVLLLFVTITFLQSGLDKVFDWKGNVSWLSSHFSKTFLGAMVPLLLAVITLAEIATGICAIIGIYGWFTGSYMNFALYAGFGSCITLLMLLFGQRVAKDYDGARTIVIYLVPCVLLLILAG</sequence>
<dbReference type="Proteomes" id="UP000199534">
    <property type="component" value="Unassembled WGS sequence"/>
</dbReference>
<feature type="transmembrane region" description="Helical" evidence="1">
    <location>
        <begin position="50"/>
        <end position="77"/>
    </location>
</feature>
<keyword evidence="1" id="KW-1133">Transmembrane helix</keyword>
<gene>
    <name evidence="2" type="ORF">SAMN04490243_1151</name>
</gene>
<feature type="transmembrane region" description="Helical" evidence="1">
    <location>
        <begin position="111"/>
        <end position="129"/>
    </location>
</feature>
<name>A0A1I6G2X8_9FLAO</name>
<dbReference type="RefSeq" id="WP_143099928.1">
    <property type="nucleotide sequence ID" value="NZ_FOYQ01000001.1"/>
</dbReference>
<protein>
    <submittedName>
        <fullName evidence="2">DoxX protein</fullName>
    </submittedName>
</protein>
<keyword evidence="3" id="KW-1185">Reference proteome</keyword>
<reference evidence="2 3" key="1">
    <citation type="submission" date="2016-10" db="EMBL/GenBank/DDBJ databases">
        <authorList>
            <person name="de Groot N.N."/>
        </authorList>
    </citation>
    <scope>NUCLEOTIDE SEQUENCE [LARGE SCALE GENOMIC DNA]</scope>
    <source>
        <strain evidence="2 3">DSM 21019</strain>
    </source>
</reference>
<keyword evidence="1" id="KW-0812">Transmembrane</keyword>